<dbReference type="PANTHER" id="PTHR11525:SF0">
    <property type="entry name" value="FARNESYL PYROPHOSPHATE SYNTHASE"/>
    <property type="match status" value="1"/>
</dbReference>
<evidence type="ECO:0000313" key="8">
    <source>
        <dbReference type="EMBL" id="KAI9561789.1"/>
    </source>
</evidence>
<dbReference type="AlphaFoldDB" id="A0AAD5KY69"/>
<comment type="cofactor">
    <cofactor evidence="1">
        <name>Mg(2+)</name>
        <dbReference type="ChEBI" id="CHEBI:18420"/>
    </cofactor>
</comment>
<sequence>MINTKYYIFVRAGTLRARFRNRMLRSNQLITSTPKLLRKFFSSKSSSVLHHPSSKELEITERSKNLLVMASSCKIKDQFHEFFPEMLRCLKNSPPLHELPSMQEWVEKIVEYNLKGGKMNRGMAVVESFMILKNHQVSEEETKTAIALGWAVEMLQAFFLVADDIMDCSLTRRMKPCWYRTNNLGVKAFNDSILLESLIYQIVSSYCKNQHYYLPVLELFHDVSRPFTHLFGSRGVFFFLYAVKVTMRTSLGQAMDLHSAPNPNETPDLRKFTVETYDAIVKYKTAYYSFYLPVAVAMRLAGIRDNALLKRAEDILLPMGHFFQVQDDYLDCFGDPEITGKIGTDIEDGKCSWLIVTALPMCDSAQRQLIEAHYGTKNTESVNLVKSLYQRFDIPKLYTEFEERSYKELTQMIEGIKHQLPTSIFQGFMEKFTSD</sequence>
<dbReference type="SUPFAM" id="SSF48576">
    <property type="entry name" value="Terpenoid synthases"/>
    <property type="match status" value="1"/>
</dbReference>
<dbReference type="Gene3D" id="1.10.600.10">
    <property type="entry name" value="Farnesyl Diphosphate Synthase"/>
    <property type="match status" value="1"/>
</dbReference>
<keyword evidence="2 7" id="KW-0808">Transferase</keyword>
<dbReference type="GO" id="GO:0005737">
    <property type="term" value="C:cytoplasm"/>
    <property type="evidence" value="ECO:0007669"/>
    <property type="project" value="TreeGrafter"/>
</dbReference>
<evidence type="ECO:0000256" key="6">
    <source>
        <dbReference type="ARBA" id="ARBA00034546"/>
    </source>
</evidence>
<dbReference type="GO" id="GO:0042811">
    <property type="term" value="P:pheromone biosynthetic process"/>
    <property type="evidence" value="ECO:0007669"/>
    <property type="project" value="UniProtKB-ARBA"/>
</dbReference>
<evidence type="ECO:0000313" key="9">
    <source>
        <dbReference type="Proteomes" id="UP000820818"/>
    </source>
</evidence>
<dbReference type="GO" id="GO:0046872">
    <property type="term" value="F:metal ion binding"/>
    <property type="evidence" value="ECO:0007669"/>
    <property type="project" value="UniProtKB-KW"/>
</dbReference>
<dbReference type="Proteomes" id="UP000820818">
    <property type="component" value="Linkage Group LG3"/>
</dbReference>
<protein>
    <recommendedName>
        <fullName evidence="6">Farnesyl pyrophosphate synthase</fullName>
    </recommendedName>
</protein>
<accession>A0AAD5KY69</accession>
<reference evidence="8 9" key="1">
    <citation type="submission" date="2022-05" db="EMBL/GenBank/DDBJ databases">
        <title>A multi-omics perspective on studying reproductive biology in Daphnia sinensis.</title>
        <authorList>
            <person name="Jia J."/>
        </authorList>
    </citation>
    <scope>NUCLEOTIDE SEQUENCE [LARGE SCALE GENOMIC DNA]</scope>
    <source>
        <strain evidence="8 9">WSL</strain>
    </source>
</reference>
<organism evidence="8 9">
    <name type="scientific">Daphnia sinensis</name>
    <dbReference type="NCBI Taxonomy" id="1820382"/>
    <lineage>
        <taxon>Eukaryota</taxon>
        <taxon>Metazoa</taxon>
        <taxon>Ecdysozoa</taxon>
        <taxon>Arthropoda</taxon>
        <taxon>Crustacea</taxon>
        <taxon>Branchiopoda</taxon>
        <taxon>Diplostraca</taxon>
        <taxon>Cladocera</taxon>
        <taxon>Anomopoda</taxon>
        <taxon>Daphniidae</taxon>
        <taxon>Daphnia</taxon>
        <taxon>Daphnia similis group</taxon>
    </lineage>
</organism>
<dbReference type="PROSITE" id="PS00444">
    <property type="entry name" value="POLYPRENYL_SYNTHASE_2"/>
    <property type="match status" value="1"/>
</dbReference>
<evidence type="ECO:0000256" key="5">
    <source>
        <dbReference type="ARBA" id="ARBA00033740"/>
    </source>
</evidence>
<dbReference type="GO" id="GO:0004337">
    <property type="term" value="F:(2E,6E)-farnesyl diphosphate synthase activity"/>
    <property type="evidence" value="ECO:0007669"/>
    <property type="project" value="TreeGrafter"/>
</dbReference>
<dbReference type="InterPro" id="IPR000092">
    <property type="entry name" value="Polyprenyl_synt"/>
</dbReference>
<keyword evidence="9" id="KW-1185">Reference proteome</keyword>
<dbReference type="SFLD" id="SFLDS00005">
    <property type="entry name" value="Isoprenoid_Synthase_Type_I"/>
    <property type="match status" value="1"/>
</dbReference>
<comment type="similarity">
    <text evidence="7">Belongs to the FPP/GGPP synthase family.</text>
</comment>
<evidence type="ECO:0000256" key="7">
    <source>
        <dbReference type="RuleBase" id="RU004466"/>
    </source>
</evidence>
<gene>
    <name evidence="8" type="ORF">GHT06_012750</name>
</gene>
<keyword evidence="4" id="KW-0460">Magnesium</keyword>
<dbReference type="Pfam" id="PF00348">
    <property type="entry name" value="polyprenyl_synt"/>
    <property type="match status" value="2"/>
</dbReference>
<evidence type="ECO:0000256" key="2">
    <source>
        <dbReference type="ARBA" id="ARBA00022679"/>
    </source>
</evidence>
<dbReference type="EMBL" id="WJBH02000003">
    <property type="protein sequence ID" value="KAI9561789.1"/>
    <property type="molecule type" value="Genomic_DNA"/>
</dbReference>
<name>A0AAD5KY69_9CRUS</name>
<keyword evidence="3" id="KW-0479">Metal-binding</keyword>
<evidence type="ECO:0000256" key="4">
    <source>
        <dbReference type="ARBA" id="ARBA00022842"/>
    </source>
</evidence>
<dbReference type="InterPro" id="IPR039702">
    <property type="entry name" value="FPS1-like"/>
</dbReference>
<comment type="caution">
    <text evidence="8">The sequence shown here is derived from an EMBL/GenBank/DDBJ whole genome shotgun (WGS) entry which is preliminary data.</text>
</comment>
<dbReference type="InterPro" id="IPR008949">
    <property type="entry name" value="Isoprenoid_synthase_dom_sf"/>
</dbReference>
<dbReference type="GO" id="GO:0004161">
    <property type="term" value="F:dimethylallyltranstransferase activity"/>
    <property type="evidence" value="ECO:0007669"/>
    <property type="project" value="TreeGrafter"/>
</dbReference>
<proteinExistence type="inferred from homology"/>
<evidence type="ECO:0000256" key="3">
    <source>
        <dbReference type="ARBA" id="ARBA00022723"/>
    </source>
</evidence>
<comment type="pathway">
    <text evidence="5">Pheromone biosynthesis.</text>
</comment>
<dbReference type="PANTHER" id="PTHR11525">
    <property type="entry name" value="FARNESYL-PYROPHOSPHATE SYNTHETASE"/>
    <property type="match status" value="1"/>
</dbReference>
<dbReference type="GO" id="GO:0045337">
    <property type="term" value="P:farnesyl diphosphate biosynthetic process"/>
    <property type="evidence" value="ECO:0007669"/>
    <property type="project" value="TreeGrafter"/>
</dbReference>
<dbReference type="InterPro" id="IPR033749">
    <property type="entry name" value="Polyprenyl_synt_CS"/>
</dbReference>
<dbReference type="CDD" id="cd00685">
    <property type="entry name" value="Trans_IPPS_HT"/>
    <property type="match status" value="1"/>
</dbReference>
<evidence type="ECO:0000256" key="1">
    <source>
        <dbReference type="ARBA" id="ARBA00001946"/>
    </source>
</evidence>